<proteinExistence type="predicted"/>
<dbReference type="PROSITE" id="PS50824">
    <property type="entry name" value="DAPIN"/>
    <property type="match status" value="1"/>
</dbReference>
<dbReference type="Gene3D" id="1.10.533.10">
    <property type="entry name" value="Death Domain, Fas"/>
    <property type="match status" value="1"/>
</dbReference>
<dbReference type="AlphaFoldDB" id="A0A3B5PTA0"/>
<evidence type="ECO:0000259" key="1">
    <source>
        <dbReference type="PROSITE" id="PS50824"/>
    </source>
</evidence>
<dbReference type="OMA" id="ADHEFDN"/>
<dbReference type="InterPro" id="IPR004020">
    <property type="entry name" value="DAPIN"/>
</dbReference>
<sequence>MGLDSTFEKLAGILDDIADHEFDNFKWHLKREIWNGIDPIKTSKLERAERLDIVDLMVQKYQVAGAVTVTRIIMEKIKRNDLVKKLSEPSPEAPVEGQ</sequence>
<dbReference type="Ensembl" id="ENSXMAT00000041402.1">
    <property type="protein sequence ID" value="ENSXMAP00000020841.1"/>
    <property type="gene ID" value="ENSXMAG00000026590.1"/>
</dbReference>
<reference evidence="2" key="3">
    <citation type="submission" date="2025-08" db="UniProtKB">
        <authorList>
            <consortium name="Ensembl"/>
        </authorList>
    </citation>
    <scope>IDENTIFICATION</scope>
    <source>
        <strain evidence="2">JP 163 A</strain>
    </source>
</reference>
<dbReference type="Proteomes" id="UP000002852">
    <property type="component" value="Unassembled WGS sequence"/>
</dbReference>
<feature type="domain" description="Pyrin" evidence="1">
    <location>
        <begin position="1"/>
        <end position="92"/>
    </location>
</feature>
<dbReference type="SMART" id="SM01289">
    <property type="entry name" value="PYRIN"/>
    <property type="match status" value="1"/>
</dbReference>
<reference evidence="3" key="2">
    <citation type="journal article" date="2013" name="Nat. Genet.">
        <title>The genome of the platyfish, Xiphophorus maculatus, provides insights into evolutionary adaptation and several complex traits.</title>
        <authorList>
            <person name="Schartl M."/>
            <person name="Walter R.B."/>
            <person name="Shen Y."/>
            <person name="Garcia T."/>
            <person name="Catchen J."/>
            <person name="Amores A."/>
            <person name="Braasch I."/>
            <person name="Chalopin D."/>
            <person name="Volff J.N."/>
            <person name="Lesch K.P."/>
            <person name="Bisazza A."/>
            <person name="Minx P."/>
            <person name="Hillier L."/>
            <person name="Wilson R.K."/>
            <person name="Fuerstenberg S."/>
            <person name="Boore J."/>
            <person name="Searle S."/>
            <person name="Postlethwait J.H."/>
            <person name="Warren W.C."/>
        </authorList>
    </citation>
    <scope>NUCLEOTIDE SEQUENCE [LARGE SCALE GENOMIC DNA]</scope>
    <source>
        <strain evidence="3">JP 163 A</strain>
    </source>
</reference>
<name>A0A3B5PTA0_XIPMA</name>
<reference evidence="3" key="1">
    <citation type="submission" date="2012-01" db="EMBL/GenBank/DDBJ databases">
        <authorList>
            <person name="Walter R."/>
            <person name="Schartl M."/>
            <person name="Warren W."/>
        </authorList>
    </citation>
    <scope>NUCLEOTIDE SEQUENCE [LARGE SCALE GENOMIC DNA]</scope>
    <source>
        <strain evidence="3">JP 163 A</strain>
    </source>
</reference>
<dbReference type="Pfam" id="PF02758">
    <property type="entry name" value="PYRIN"/>
    <property type="match status" value="1"/>
</dbReference>
<organism evidence="2 3">
    <name type="scientific">Xiphophorus maculatus</name>
    <name type="common">Southern platyfish</name>
    <name type="synonym">Platypoecilus maculatus</name>
    <dbReference type="NCBI Taxonomy" id="8083"/>
    <lineage>
        <taxon>Eukaryota</taxon>
        <taxon>Metazoa</taxon>
        <taxon>Chordata</taxon>
        <taxon>Craniata</taxon>
        <taxon>Vertebrata</taxon>
        <taxon>Euteleostomi</taxon>
        <taxon>Actinopterygii</taxon>
        <taxon>Neopterygii</taxon>
        <taxon>Teleostei</taxon>
        <taxon>Neoteleostei</taxon>
        <taxon>Acanthomorphata</taxon>
        <taxon>Ovalentaria</taxon>
        <taxon>Atherinomorphae</taxon>
        <taxon>Cyprinodontiformes</taxon>
        <taxon>Poeciliidae</taxon>
        <taxon>Poeciliinae</taxon>
        <taxon>Xiphophorus</taxon>
    </lineage>
</organism>
<evidence type="ECO:0000313" key="3">
    <source>
        <dbReference type="Proteomes" id="UP000002852"/>
    </source>
</evidence>
<reference evidence="2" key="4">
    <citation type="submission" date="2025-09" db="UniProtKB">
        <authorList>
            <consortium name="Ensembl"/>
        </authorList>
    </citation>
    <scope>IDENTIFICATION</scope>
    <source>
        <strain evidence="2">JP 163 A</strain>
    </source>
</reference>
<protein>
    <recommendedName>
        <fullName evidence="1">Pyrin domain-containing protein</fullName>
    </recommendedName>
</protein>
<accession>A0A3B5PTA0</accession>
<dbReference type="SUPFAM" id="SSF47986">
    <property type="entry name" value="DEATH domain"/>
    <property type="match status" value="1"/>
</dbReference>
<dbReference type="InterPro" id="IPR011029">
    <property type="entry name" value="DEATH-like_dom_sf"/>
</dbReference>
<evidence type="ECO:0000313" key="2">
    <source>
        <dbReference type="Ensembl" id="ENSXMAP00000020841.1"/>
    </source>
</evidence>
<dbReference type="InParanoid" id="A0A3B5PTA0"/>
<dbReference type="GeneTree" id="ENSGT00940000177274"/>
<keyword evidence="3" id="KW-1185">Reference proteome</keyword>